<keyword evidence="3" id="KW-1185">Reference proteome</keyword>
<dbReference type="SUPFAM" id="SSF48403">
    <property type="entry name" value="Ankyrin repeat"/>
    <property type="match status" value="1"/>
</dbReference>
<evidence type="ECO:0000313" key="3">
    <source>
        <dbReference type="Proteomes" id="UP000199645"/>
    </source>
</evidence>
<organism evidence="2 3">
    <name type="scientific">Actinoplanes philippinensis</name>
    <dbReference type="NCBI Taxonomy" id="35752"/>
    <lineage>
        <taxon>Bacteria</taxon>
        <taxon>Bacillati</taxon>
        <taxon>Actinomycetota</taxon>
        <taxon>Actinomycetes</taxon>
        <taxon>Micromonosporales</taxon>
        <taxon>Micromonosporaceae</taxon>
        <taxon>Actinoplanes</taxon>
    </lineage>
</organism>
<dbReference type="EMBL" id="FONV01000016">
    <property type="protein sequence ID" value="SFF64128.1"/>
    <property type="molecule type" value="Genomic_DNA"/>
</dbReference>
<evidence type="ECO:0000256" key="1">
    <source>
        <dbReference type="PROSITE-ProRule" id="PRU00023"/>
    </source>
</evidence>
<accession>A0A1I2KCQ8</accession>
<evidence type="ECO:0000313" key="2">
    <source>
        <dbReference type="EMBL" id="SFF64128.1"/>
    </source>
</evidence>
<dbReference type="OrthoDB" id="3276909at2"/>
<gene>
    <name evidence="2" type="ORF">SAMN05421541_11640</name>
</gene>
<keyword evidence="1" id="KW-0040">ANK repeat</keyword>
<name>A0A1I2KCQ8_9ACTN</name>
<dbReference type="Proteomes" id="UP000199645">
    <property type="component" value="Unassembled WGS sequence"/>
</dbReference>
<reference evidence="2 3" key="1">
    <citation type="submission" date="2016-10" db="EMBL/GenBank/DDBJ databases">
        <authorList>
            <person name="de Groot N.N."/>
        </authorList>
    </citation>
    <scope>NUCLEOTIDE SEQUENCE [LARGE SCALE GENOMIC DNA]</scope>
    <source>
        <strain evidence="2 3">DSM 43019</strain>
    </source>
</reference>
<feature type="repeat" description="ANK" evidence="1">
    <location>
        <begin position="476"/>
        <end position="508"/>
    </location>
</feature>
<dbReference type="Gene3D" id="1.25.40.20">
    <property type="entry name" value="Ankyrin repeat-containing domain"/>
    <property type="match status" value="1"/>
</dbReference>
<sequence>MSGHDPLALAEWQRIRRYAVPERMIAECAEARERGDWRAACAAGRIDLAEDAAGLAMHLAPDLLRWHLPRALGGVTTLAVDRRYVLVPGEGTIAADTVVATVQAPASMFGSQRLALGAARWGEIDLGQAHLLPAYLWDARYAGDLRAAVGGSTLRVPGFGADGLPAESLGSGGDTPSRAERSRLSETFAGSFAEAGFEVADDCPEAPWPRFDRRAFIRTADPMRLLHDLRLFARRFGFDTWALWADYHRYLQFSVDGDDVRVVWRSIVGSRSAEARELPRVYPDVARHQVDLDLVRAGRLTPADVHPLVRAALFPAGMSGPSPVPAAGAVVGFPVGSVVGPSPVPVAGAVVGFPAGSVAGPSAVLASGAAPVAADDGPIRVRCRGDWHEVDVRLGRLDLLAHPEAERRRERALSAFGGAVSGCFAAAKAWHGAPGRLPRRLRAHREDLWQRMIHGGTRTVLELLDAGMDPQLRDGRGGTLLHRLRAFDHGRLLPRLLAEGLDVNARDKEGSTPLYLSVVHRWPADLIIALVDSGADPYLPDRDGMSVIDHCEDYLDYRDDLDSDFEAAIAYLRRRTR</sequence>
<dbReference type="PROSITE" id="PS50088">
    <property type="entry name" value="ANK_REPEAT"/>
    <property type="match status" value="2"/>
</dbReference>
<dbReference type="InterPro" id="IPR036770">
    <property type="entry name" value="Ankyrin_rpt-contain_sf"/>
</dbReference>
<protein>
    <submittedName>
        <fullName evidence="2">Uncharacterized protein</fullName>
    </submittedName>
</protein>
<feature type="repeat" description="ANK" evidence="1">
    <location>
        <begin position="509"/>
        <end position="542"/>
    </location>
</feature>
<dbReference type="RefSeq" id="WP_093620493.1">
    <property type="nucleotide sequence ID" value="NZ_BOMT01000086.1"/>
</dbReference>
<dbReference type="STRING" id="35752.SAMN05421541_11640"/>
<dbReference type="AlphaFoldDB" id="A0A1I2KCQ8"/>
<proteinExistence type="predicted"/>
<dbReference type="InterPro" id="IPR002110">
    <property type="entry name" value="Ankyrin_rpt"/>
</dbReference>